<evidence type="ECO:0000259" key="8">
    <source>
        <dbReference type="Pfam" id="PF00590"/>
    </source>
</evidence>
<name>D9SP03_CLOC7</name>
<gene>
    <name evidence="9" type="ordered locus">Clocel_2228</name>
</gene>
<dbReference type="Pfam" id="PF00590">
    <property type="entry name" value="TP_methylase"/>
    <property type="match status" value="1"/>
</dbReference>
<dbReference type="EMBL" id="CP002160">
    <property type="protein sequence ID" value="ADL51968.1"/>
    <property type="molecule type" value="Genomic_DNA"/>
</dbReference>
<dbReference type="RefSeq" id="WP_010076806.1">
    <property type="nucleotide sequence ID" value="NC_014393.1"/>
</dbReference>
<dbReference type="HOGENOM" id="CLU_076014_2_1_9"/>
<organism evidence="9 10">
    <name type="scientific">Clostridium cellulovorans (strain ATCC 35296 / DSM 3052 / OCM 3 / 743B)</name>
    <dbReference type="NCBI Taxonomy" id="573061"/>
    <lineage>
        <taxon>Bacteria</taxon>
        <taxon>Bacillati</taxon>
        <taxon>Bacillota</taxon>
        <taxon>Clostridia</taxon>
        <taxon>Eubacteriales</taxon>
        <taxon>Clostridiaceae</taxon>
        <taxon>Clostridium</taxon>
    </lineage>
</organism>
<dbReference type="InterPro" id="IPR012382">
    <property type="entry name" value="CobI/CbiL"/>
</dbReference>
<keyword evidence="4 9" id="KW-0489">Methyltransferase</keyword>
<evidence type="ECO:0000256" key="3">
    <source>
        <dbReference type="ARBA" id="ARBA00022573"/>
    </source>
</evidence>
<comment type="pathway">
    <text evidence="1">Cofactor biosynthesis; adenosylcobalamin biosynthesis.</text>
</comment>
<dbReference type="Gene3D" id="3.30.950.10">
    <property type="entry name" value="Methyltransferase, Cobalt-precorrin-4 Transmethylase, Domain 2"/>
    <property type="match status" value="1"/>
</dbReference>
<protein>
    <recommendedName>
        <fullName evidence="7">Cobalt-precorrin-2 C(20)-methyltransferase</fullName>
        <ecNumber evidence="7">2.1.1.151</ecNumber>
    </recommendedName>
</protein>
<evidence type="ECO:0000256" key="7">
    <source>
        <dbReference type="PIRNR" id="PIRNR036427"/>
    </source>
</evidence>
<dbReference type="STRING" id="573061.Clocel_2228"/>
<dbReference type="NCBIfam" id="TIGR01467">
    <property type="entry name" value="cobI_cbiL"/>
    <property type="match status" value="1"/>
</dbReference>
<dbReference type="OrthoDB" id="9804789at2"/>
<accession>D9SP03</accession>
<dbReference type="EC" id="2.1.1.151" evidence="7"/>
<dbReference type="Proteomes" id="UP000002730">
    <property type="component" value="Chromosome"/>
</dbReference>
<dbReference type="InterPro" id="IPR035996">
    <property type="entry name" value="4pyrrol_Methylase_sf"/>
</dbReference>
<dbReference type="InterPro" id="IPR000878">
    <property type="entry name" value="4pyrrol_Mease"/>
</dbReference>
<comment type="subunit">
    <text evidence="7">Homodimer.</text>
</comment>
<dbReference type="GO" id="GO:0043781">
    <property type="term" value="F:cobalt-factor II C20-methyltransferase activity"/>
    <property type="evidence" value="ECO:0007669"/>
    <property type="project" value="UniProtKB-EC"/>
</dbReference>
<comment type="similarity">
    <text evidence="2 7">Belongs to the precorrin methyltransferase family.</text>
</comment>
<keyword evidence="5 9" id="KW-0808">Transferase</keyword>
<dbReference type="InterPro" id="IPR006364">
    <property type="entry name" value="CobI/CbiL/CobIJ_dom"/>
</dbReference>
<dbReference type="GO" id="GO:0032259">
    <property type="term" value="P:methylation"/>
    <property type="evidence" value="ECO:0007669"/>
    <property type="project" value="UniProtKB-KW"/>
</dbReference>
<dbReference type="PANTHER" id="PTHR43467">
    <property type="entry name" value="COBALT-PRECORRIN-2 C(20)-METHYLTRANSFERASE"/>
    <property type="match status" value="1"/>
</dbReference>
<reference evidence="9 10" key="1">
    <citation type="submission" date="2010-08" db="EMBL/GenBank/DDBJ databases">
        <title>Complete sequence of Clostridium cellulovorans 743B.</title>
        <authorList>
            <consortium name="US DOE Joint Genome Institute"/>
            <person name="Lucas S."/>
            <person name="Copeland A."/>
            <person name="Lapidus A."/>
            <person name="Cheng J.-F."/>
            <person name="Bruce D."/>
            <person name="Goodwin L."/>
            <person name="Pitluck S."/>
            <person name="Chertkov O."/>
            <person name="Detter J.C."/>
            <person name="Han C."/>
            <person name="Tapia R."/>
            <person name="Land M."/>
            <person name="Hauser L."/>
            <person name="Chang Y.-J."/>
            <person name="Jeffries C."/>
            <person name="Kyrpides N."/>
            <person name="Ivanova N."/>
            <person name="Mikhailova N."/>
            <person name="Hemme C.L."/>
            <person name="Woyke T."/>
        </authorList>
    </citation>
    <scope>NUCLEOTIDE SEQUENCE [LARGE SCALE GENOMIC DNA]</scope>
    <source>
        <strain evidence="10">ATCC 35296 / DSM 3052 / OCM 3 / 743B</strain>
    </source>
</reference>
<evidence type="ECO:0000313" key="9">
    <source>
        <dbReference type="EMBL" id="ADL51968.1"/>
    </source>
</evidence>
<dbReference type="InterPro" id="IPR014776">
    <property type="entry name" value="4pyrrole_Mease_sub2"/>
</dbReference>
<dbReference type="UniPathway" id="UPA00148"/>
<comment type="function">
    <text evidence="7">Methylates cobalt-precorrin-2 at the C-20 position to produce cobalt-precorrin-3A in the anaerobic cobalamin biosynthesis pathway.</text>
</comment>
<dbReference type="InterPro" id="IPR014777">
    <property type="entry name" value="4pyrrole_Mease_sub1"/>
</dbReference>
<dbReference type="Gene3D" id="3.40.1010.10">
    <property type="entry name" value="Cobalt-precorrin-4 Transmethylase, Domain 1"/>
    <property type="match status" value="1"/>
</dbReference>
<dbReference type="PIRSF" id="PIRSF036427">
    <property type="entry name" value="Precrrn-2_mtase"/>
    <property type="match status" value="1"/>
</dbReference>
<evidence type="ECO:0000256" key="5">
    <source>
        <dbReference type="ARBA" id="ARBA00022679"/>
    </source>
</evidence>
<feature type="domain" description="Tetrapyrrole methylase" evidence="8">
    <location>
        <begin position="4"/>
        <end position="216"/>
    </location>
</feature>
<proteinExistence type="inferred from homology"/>
<keyword evidence="10" id="KW-1185">Reference proteome</keyword>
<evidence type="ECO:0000256" key="6">
    <source>
        <dbReference type="ARBA" id="ARBA00022691"/>
    </source>
</evidence>
<evidence type="ECO:0000256" key="2">
    <source>
        <dbReference type="ARBA" id="ARBA00005879"/>
    </source>
</evidence>
<evidence type="ECO:0000256" key="1">
    <source>
        <dbReference type="ARBA" id="ARBA00004953"/>
    </source>
</evidence>
<dbReference type="CDD" id="cd11645">
    <property type="entry name" value="Precorrin_2_C20_MT"/>
    <property type="match status" value="1"/>
</dbReference>
<evidence type="ECO:0000313" key="10">
    <source>
        <dbReference type="Proteomes" id="UP000002730"/>
    </source>
</evidence>
<evidence type="ECO:0000256" key="4">
    <source>
        <dbReference type="ARBA" id="ARBA00022603"/>
    </source>
</evidence>
<dbReference type="PANTHER" id="PTHR43467:SF2">
    <property type="entry name" value="COBALT-PRECORRIN-2 C(20)-METHYLTRANSFERASE"/>
    <property type="match status" value="1"/>
</dbReference>
<dbReference type="KEGG" id="ccb:Clocel_2228"/>
<dbReference type="eggNOG" id="COG2243">
    <property type="taxonomic scope" value="Bacteria"/>
</dbReference>
<dbReference type="GO" id="GO:0030788">
    <property type="term" value="F:precorrin-2 C20-methyltransferase activity"/>
    <property type="evidence" value="ECO:0007669"/>
    <property type="project" value="InterPro"/>
</dbReference>
<comment type="catalytic activity">
    <reaction evidence="7">
        <text>Co-precorrin-2 + S-adenosyl-L-methionine = Co-precorrin-3 + S-adenosyl-L-homocysteine + H(+)</text>
        <dbReference type="Rhea" id="RHEA:17997"/>
        <dbReference type="ChEBI" id="CHEBI:15378"/>
        <dbReference type="ChEBI" id="CHEBI:57856"/>
        <dbReference type="ChEBI" id="CHEBI:59789"/>
        <dbReference type="ChEBI" id="CHEBI:60053"/>
        <dbReference type="ChEBI" id="CHEBI:60060"/>
        <dbReference type="EC" id="2.1.1.151"/>
    </reaction>
</comment>
<keyword evidence="6" id="KW-0949">S-adenosyl-L-methionine</keyword>
<keyword evidence="3" id="KW-0169">Cobalamin biosynthesis</keyword>
<sequence length="233" mass="25705">MEGKLYGVGVGPGEAELMTIKAKRILDQVPIIAVPVKSIGEDSTALNIIKEIIDIKEKEILEVEFSMDKNKEKREASRKNAINLIKDKLKEGKDIAMITLGDVSIYSTYMYINNSIKEAGYLTEIIPGITSFSAIAAKAQISLAEGNETLAIIPAVKDNTNLAEIFRSYDNVVMMKAAGSIKNINQCLEENFKDYSALVASKCGFEDEYIGKVDLERENSYFTTMIIKKGGTK</sequence>
<dbReference type="AlphaFoldDB" id="D9SP03"/>
<dbReference type="SUPFAM" id="SSF53790">
    <property type="entry name" value="Tetrapyrrole methylase"/>
    <property type="match status" value="1"/>
</dbReference>
<dbReference type="GO" id="GO:0009236">
    <property type="term" value="P:cobalamin biosynthetic process"/>
    <property type="evidence" value="ECO:0007669"/>
    <property type="project" value="UniProtKB-UniRule"/>
</dbReference>